<protein>
    <submittedName>
        <fullName evidence="1">Uncharacterized protein</fullName>
    </submittedName>
</protein>
<dbReference type="Proteomes" id="UP000054845">
    <property type="component" value="Unassembled WGS sequence"/>
</dbReference>
<dbReference type="AlphaFoldDB" id="A0A0P1BED5"/>
<evidence type="ECO:0000313" key="1">
    <source>
        <dbReference type="EMBL" id="CEH14300.1"/>
    </source>
</evidence>
<keyword evidence="2" id="KW-1185">Reference proteome</keyword>
<sequence length="77" mass="8510">MQGVTIETSEVEQNADRVGRGRLYSLSVWLAFHSLAKGGYSKVDSLFEIRDEGDCGPSYPETHCRSCESIAQVAENQ</sequence>
<evidence type="ECO:0000313" key="2">
    <source>
        <dbReference type="Proteomes" id="UP000054845"/>
    </source>
</evidence>
<name>A0A0P1BED5_9BASI</name>
<reference evidence="1 2" key="1">
    <citation type="submission" date="2014-09" db="EMBL/GenBank/DDBJ databases">
        <authorList>
            <person name="Magalhaes I.L.F."/>
            <person name="Oliveira U."/>
            <person name="Santos F.R."/>
            <person name="Vidigal T.H.D.A."/>
            <person name="Brescovit A.D."/>
            <person name="Santos A.J."/>
        </authorList>
    </citation>
    <scope>NUCLEOTIDE SEQUENCE [LARGE SCALE GENOMIC DNA]</scope>
</reference>
<accession>A0A0P1BED5</accession>
<proteinExistence type="predicted"/>
<dbReference type="EMBL" id="CCYA01000240">
    <property type="protein sequence ID" value="CEH14300.1"/>
    <property type="molecule type" value="Genomic_DNA"/>
</dbReference>
<organism evidence="1 2">
    <name type="scientific">Ceraceosorus bombacis</name>
    <dbReference type="NCBI Taxonomy" id="401625"/>
    <lineage>
        <taxon>Eukaryota</taxon>
        <taxon>Fungi</taxon>
        <taxon>Dikarya</taxon>
        <taxon>Basidiomycota</taxon>
        <taxon>Ustilaginomycotina</taxon>
        <taxon>Exobasidiomycetes</taxon>
        <taxon>Ceraceosorales</taxon>
        <taxon>Ceraceosoraceae</taxon>
        <taxon>Ceraceosorus</taxon>
    </lineage>
</organism>